<evidence type="ECO:0008006" key="5">
    <source>
        <dbReference type="Google" id="ProtNLM"/>
    </source>
</evidence>
<proteinExistence type="predicted"/>
<evidence type="ECO:0000313" key="3">
    <source>
        <dbReference type="EMBL" id="SIR31722.1"/>
    </source>
</evidence>
<comment type="caution">
    <text evidence="3">The sequence shown here is derived from an EMBL/GenBank/DDBJ whole genome shotgun (WGS) entry which is preliminary data.</text>
</comment>
<reference evidence="3 4" key="1">
    <citation type="submission" date="2017-01" db="EMBL/GenBank/DDBJ databases">
        <authorList>
            <person name="Varghese N."/>
            <person name="Submissions S."/>
        </authorList>
    </citation>
    <scope>NUCLEOTIDE SEQUENCE [LARGE SCALE GENOMIC DNA]</scope>
    <source>
        <strain evidence="3 4">ATCC 35905</strain>
    </source>
</reference>
<organism evidence="3 4">
    <name type="scientific">Acidiphilium rubrum</name>
    <dbReference type="NCBI Taxonomy" id="526"/>
    <lineage>
        <taxon>Bacteria</taxon>
        <taxon>Pseudomonadati</taxon>
        <taxon>Pseudomonadota</taxon>
        <taxon>Alphaproteobacteria</taxon>
        <taxon>Acetobacterales</taxon>
        <taxon>Acidocellaceae</taxon>
        <taxon>Acidiphilium</taxon>
    </lineage>
</organism>
<feature type="domain" description="DUF2786" evidence="1">
    <location>
        <begin position="302"/>
        <end position="341"/>
    </location>
</feature>
<dbReference type="Proteomes" id="UP000186308">
    <property type="component" value="Unassembled WGS sequence"/>
</dbReference>
<dbReference type="InterPro" id="IPR055592">
    <property type="entry name" value="DUF7168"/>
</dbReference>
<dbReference type="EMBL" id="FTNE01000024">
    <property type="protein sequence ID" value="SIR31722.1"/>
    <property type="molecule type" value="Genomic_DNA"/>
</dbReference>
<dbReference type="AlphaFoldDB" id="A0A8G2CMV1"/>
<keyword evidence="4" id="KW-1185">Reference proteome</keyword>
<evidence type="ECO:0000259" key="2">
    <source>
        <dbReference type="Pfam" id="PF23771"/>
    </source>
</evidence>
<gene>
    <name evidence="3" type="ORF">SAMN05421828_12428</name>
</gene>
<feature type="domain" description="DUF7168" evidence="2">
    <location>
        <begin position="360"/>
        <end position="468"/>
    </location>
</feature>
<dbReference type="Pfam" id="PF10979">
    <property type="entry name" value="DUF2786"/>
    <property type="match status" value="1"/>
</dbReference>
<evidence type="ECO:0000259" key="1">
    <source>
        <dbReference type="Pfam" id="PF10979"/>
    </source>
</evidence>
<evidence type="ECO:0000313" key="4">
    <source>
        <dbReference type="Proteomes" id="UP000186308"/>
    </source>
</evidence>
<accession>A0A8G2CMV1</accession>
<dbReference type="Pfam" id="PF23771">
    <property type="entry name" value="DUF7168"/>
    <property type="match status" value="1"/>
</dbReference>
<dbReference type="InterPro" id="IPR024498">
    <property type="entry name" value="DUF2786"/>
</dbReference>
<sequence>MAMMADAILLSADLLVSQPSASGSTAFDRLTRSRGKVSSIDAAALAALAKARFRLLRIQKTEADGRLTVHDILAGETLAIEGADLPPFPLEIPIVARVAVTGDRCGYLIGAVTPLDQDALAVAQSHAAAGGKGSFANARWAEAVYTHVVRHGTVEIPGLNRPPADGNEPGLYEEIDEALYALAQDWAALAGKPPSQELMLRARRLADQTRIFDALDAALTARDAKDELMADAFECIAAAQLETVWLRERGGSVGLTLDIIARTLDEAIATRGWPSRIRLLFDRLRPRPGNRQTSNSDLPLDRLVQRIQGLRAKTVAQGCTEQEAMAAAEKVAELLDRYGLSLNELELQAQPCEGIGIQTNRRRIAPIDECIPAIAAFFDCRVWSERAQGAPLRYIFFGLRSDVTAAQYLYEMVERAFDTETAVFRRSDLYEEMKGDRRSATNSFQIGLSRGISAKLGAMRAARDETIRSASGRDLVPVKSAMIEEEMSKLGLHLSQRSHATGKRVIRDAYTAGQEAGEKFEFAPGITTTV</sequence>
<protein>
    <recommendedName>
        <fullName evidence="5">DUF2786 domain-containing protein</fullName>
    </recommendedName>
</protein>
<name>A0A8G2CMV1_ACIRU</name>